<proteinExistence type="predicted"/>
<evidence type="ECO:0008006" key="3">
    <source>
        <dbReference type="Google" id="ProtNLM"/>
    </source>
</evidence>
<dbReference type="EMBL" id="VKKG01000003">
    <property type="protein sequence ID" value="TRY18299.1"/>
    <property type="molecule type" value="Genomic_DNA"/>
</dbReference>
<evidence type="ECO:0000313" key="1">
    <source>
        <dbReference type="EMBL" id="TRY18299.1"/>
    </source>
</evidence>
<evidence type="ECO:0000313" key="2">
    <source>
        <dbReference type="Proteomes" id="UP000317638"/>
    </source>
</evidence>
<dbReference type="AlphaFoldDB" id="A0A553K0T9"/>
<dbReference type="Proteomes" id="UP000317638">
    <property type="component" value="Unassembled WGS sequence"/>
</dbReference>
<protein>
    <recommendedName>
        <fullName evidence="3">Type IV toxin-antitoxin system AbiEi family antitoxin domain-containing protein</fullName>
    </recommendedName>
</protein>
<dbReference type="RefSeq" id="WP_143938275.1">
    <property type="nucleotide sequence ID" value="NZ_VKKG01000003.1"/>
</dbReference>
<dbReference type="OrthoDB" id="5143202at2"/>
<sequence length="302" mass="33329">MLLHTYTELLASGLSQGEVEAKVRSGYLVRIRRGVYGVAQDLDPEQAHLRLILATMPAVHPDSVVSHESAAVLHGLPVPRKSLEKVSLVRRTGGHGDSAGRLRVRATKLRDDEVTTVSGIKVTTVARTVMDVARSVELEWGVAACDAALRGGLERDELLTLLDVHKRLHGLARARRVALFADARAESPAESVSRVQFARHGIPAPVLQFDIYDDDGNWVARVDFCWEDLALVGECDGMGKYGPLLKPGQTPESAIRDEKRREEAIRDVGWGLTRWDWGLAWQGEQLCARIRRAGARTRGGRR</sequence>
<accession>A0A553K0T9</accession>
<gene>
    <name evidence="1" type="ORF">FOJ82_09720</name>
</gene>
<organism evidence="1 2">
    <name type="scientific">Tessaracoccus rhinocerotis</name>
    <dbReference type="NCBI Taxonomy" id="1689449"/>
    <lineage>
        <taxon>Bacteria</taxon>
        <taxon>Bacillati</taxon>
        <taxon>Actinomycetota</taxon>
        <taxon>Actinomycetes</taxon>
        <taxon>Propionibacteriales</taxon>
        <taxon>Propionibacteriaceae</taxon>
        <taxon>Tessaracoccus</taxon>
    </lineage>
</organism>
<name>A0A553K0T9_9ACTN</name>
<comment type="caution">
    <text evidence="1">The sequence shown here is derived from an EMBL/GenBank/DDBJ whole genome shotgun (WGS) entry which is preliminary data.</text>
</comment>
<keyword evidence="2" id="KW-1185">Reference proteome</keyword>
<reference evidence="1 2" key="1">
    <citation type="submission" date="2019-07" db="EMBL/GenBank/DDBJ databases">
        <authorList>
            <person name="Zhou L.-Y."/>
        </authorList>
    </citation>
    <scope>NUCLEOTIDE SEQUENCE [LARGE SCALE GENOMIC DNA]</scope>
    <source>
        <strain evidence="1 2">YIM 101269</strain>
    </source>
</reference>